<comment type="caution">
    <text evidence="2">The sequence shown here is derived from an EMBL/GenBank/DDBJ whole genome shotgun (WGS) entry which is preliminary data.</text>
</comment>
<keyword evidence="1" id="KW-0812">Transmembrane</keyword>
<keyword evidence="1" id="KW-0472">Membrane</keyword>
<proteinExistence type="predicted"/>
<dbReference type="EMBL" id="LNIX01000001">
    <property type="protein sequence ID" value="OXA61942.1"/>
    <property type="molecule type" value="Genomic_DNA"/>
</dbReference>
<keyword evidence="1" id="KW-1133">Transmembrane helix</keyword>
<evidence type="ECO:0000256" key="1">
    <source>
        <dbReference type="SAM" id="Phobius"/>
    </source>
</evidence>
<feature type="transmembrane region" description="Helical" evidence="1">
    <location>
        <begin position="205"/>
        <end position="227"/>
    </location>
</feature>
<dbReference type="SUPFAM" id="SSF47565">
    <property type="entry name" value="Insect pheromone/odorant-binding proteins"/>
    <property type="match status" value="1"/>
</dbReference>
<reference evidence="2 3" key="1">
    <citation type="submission" date="2015-12" db="EMBL/GenBank/DDBJ databases">
        <title>The genome of Folsomia candida.</title>
        <authorList>
            <person name="Faddeeva A."/>
            <person name="Derks M.F."/>
            <person name="Anvar Y."/>
            <person name="Smit S."/>
            <person name="Van Straalen N."/>
            <person name="Roelofs D."/>
        </authorList>
    </citation>
    <scope>NUCLEOTIDE SEQUENCE [LARGE SCALE GENOMIC DNA]</scope>
    <source>
        <strain evidence="2 3">VU population</strain>
        <tissue evidence="2">Whole body</tissue>
    </source>
</reference>
<dbReference type="OrthoDB" id="5978988at2759"/>
<dbReference type="InterPro" id="IPR036728">
    <property type="entry name" value="PBP_GOBP_sf"/>
</dbReference>
<name>A0A226EWH1_FOLCA</name>
<dbReference type="Proteomes" id="UP000198287">
    <property type="component" value="Unassembled WGS sequence"/>
</dbReference>
<accession>A0A226EWH1</accession>
<evidence type="ECO:0000313" key="2">
    <source>
        <dbReference type="EMBL" id="OXA61942.1"/>
    </source>
</evidence>
<keyword evidence="3" id="KW-1185">Reference proteome</keyword>
<protein>
    <submittedName>
        <fullName evidence="2">Uncharacterized protein</fullName>
    </submittedName>
</protein>
<dbReference type="AlphaFoldDB" id="A0A226EWH1"/>
<evidence type="ECO:0000313" key="3">
    <source>
        <dbReference type="Proteomes" id="UP000198287"/>
    </source>
</evidence>
<sequence length="271" mass="30218">MLIEVKVMVFIDHKIISNIKINVKKVMLPHRRKHFFAMNLTFSSANKSDSSMDVLTSVEFCAIIVLLISPILCQDEGEVEAPVEKSCQKWIFDLLSIVFDAVGPCLANSFKIQNLGEVVTRLFCFVKCLLSELALIDEEGALDQVAAAIFFGENFPESLRNEIIPKAEPCFKLAEVFNGKEYYCKSYAAFSQCAGTVVIQAMTPYVIGCFGAPFIAAGLNVAFGFLINQTPSGRSFELPGQRGRLGSSNNRTLQMLTTYKPRFDKRKNLRN</sequence>
<gene>
    <name evidence="2" type="ORF">Fcan01_00372</name>
</gene>
<dbReference type="GO" id="GO:0005549">
    <property type="term" value="F:odorant binding"/>
    <property type="evidence" value="ECO:0007669"/>
    <property type="project" value="InterPro"/>
</dbReference>
<organism evidence="2 3">
    <name type="scientific">Folsomia candida</name>
    <name type="common">Springtail</name>
    <dbReference type="NCBI Taxonomy" id="158441"/>
    <lineage>
        <taxon>Eukaryota</taxon>
        <taxon>Metazoa</taxon>
        <taxon>Ecdysozoa</taxon>
        <taxon>Arthropoda</taxon>
        <taxon>Hexapoda</taxon>
        <taxon>Collembola</taxon>
        <taxon>Entomobryomorpha</taxon>
        <taxon>Isotomoidea</taxon>
        <taxon>Isotomidae</taxon>
        <taxon>Proisotominae</taxon>
        <taxon>Folsomia</taxon>
    </lineage>
</organism>